<dbReference type="EMBL" id="FAOO01000010">
    <property type="protein sequence ID" value="CUU06580.1"/>
    <property type="molecule type" value="Genomic_DNA"/>
</dbReference>
<dbReference type="InterPro" id="IPR050197">
    <property type="entry name" value="Aldolase_class_II_sugar_metab"/>
</dbReference>
<evidence type="ECO:0000259" key="3">
    <source>
        <dbReference type="SMART" id="SM01007"/>
    </source>
</evidence>
<gene>
    <name evidence="4" type="ORF">JGI1_01557</name>
</gene>
<evidence type="ECO:0000313" key="5">
    <source>
        <dbReference type="Proteomes" id="UP000320623"/>
    </source>
</evidence>
<keyword evidence="5" id="KW-1185">Reference proteome</keyword>
<reference evidence="5" key="1">
    <citation type="submission" date="2015-11" db="EMBL/GenBank/DDBJ databases">
        <authorList>
            <person name="Varghese N."/>
        </authorList>
    </citation>
    <scope>NUCLEOTIDE SEQUENCE [LARGE SCALE GENOMIC DNA]</scope>
</reference>
<name>A0A0S4N5T4_9BACT</name>
<dbReference type="Proteomes" id="UP000320623">
    <property type="component" value="Unassembled WGS sequence"/>
</dbReference>
<sequence length="218" mass="24135">MKIKEKLIEEIVEISHLIYKKGFVSSTDGNISAKLPNGNILCTATSVNKGEVKKSHIVEVNPTGEVVYGIYKPSTEIKMHLFIYQRRDDVKAIIHAHPPFATAFATTGLSLEGYVLPEVIINLGKIPLAKYATPSTEEVPLSIEPFVEKHDAFLLQNHGAVTLGSSLKDAYFKMEKLEHYAMIILLARILGGEKNLSQEEIAKLSEISLKSYGKKISI</sequence>
<dbReference type="GO" id="GO:0019323">
    <property type="term" value="P:pentose catabolic process"/>
    <property type="evidence" value="ECO:0007669"/>
    <property type="project" value="TreeGrafter"/>
</dbReference>
<dbReference type="STRING" id="1643428.GCA_001442855_01524"/>
<evidence type="ECO:0000256" key="2">
    <source>
        <dbReference type="ARBA" id="ARBA00023239"/>
    </source>
</evidence>
<dbReference type="SUPFAM" id="SSF53639">
    <property type="entry name" value="AraD/HMP-PK domain-like"/>
    <property type="match status" value="1"/>
</dbReference>
<dbReference type="OrthoDB" id="9794581at2"/>
<dbReference type="GO" id="GO:0005829">
    <property type="term" value="C:cytosol"/>
    <property type="evidence" value="ECO:0007669"/>
    <property type="project" value="TreeGrafter"/>
</dbReference>
<accession>A0A0S4N5T4</accession>
<organism evidence="4 5">
    <name type="scientific">Candidatus Thermokryptus mobilis</name>
    <dbReference type="NCBI Taxonomy" id="1643428"/>
    <lineage>
        <taxon>Bacteria</taxon>
        <taxon>Pseudomonadati</taxon>
        <taxon>Candidatus Kryptoniota</taxon>
        <taxon>Candidatus Thermokryptus</taxon>
    </lineage>
</organism>
<keyword evidence="2" id="KW-0456">Lyase</keyword>
<dbReference type="SMART" id="SM01007">
    <property type="entry name" value="Aldolase_II"/>
    <property type="match status" value="1"/>
</dbReference>
<dbReference type="Gene3D" id="3.40.225.10">
    <property type="entry name" value="Class II aldolase/adducin N-terminal domain"/>
    <property type="match status" value="1"/>
</dbReference>
<dbReference type="AlphaFoldDB" id="A0A0S4N5T4"/>
<feature type="domain" description="Class II aldolase/adducin N-terminal" evidence="3">
    <location>
        <begin position="9"/>
        <end position="185"/>
    </location>
</feature>
<dbReference type="GO" id="GO:0046872">
    <property type="term" value="F:metal ion binding"/>
    <property type="evidence" value="ECO:0007669"/>
    <property type="project" value="UniProtKB-KW"/>
</dbReference>
<dbReference type="GO" id="GO:0016832">
    <property type="term" value="F:aldehyde-lyase activity"/>
    <property type="evidence" value="ECO:0007669"/>
    <property type="project" value="TreeGrafter"/>
</dbReference>
<dbReference type="PANTHER" id="PTHR22789">
    <property type="entry name" value="FUCULOSE PHOSPHATE ALDOLASE"/>
    <property type="match status" value="1"/>
</dbReference>
<dbReference type="PANTHER" id="PTHR22789:SF0">
    <property type="entry name" value="3-OXO-TETRONATE 4-PHOSPHATE DECARBOXYLASE-RELATED"/>
    <property type="match status" value="1"/>
</dbReference>
<proteinExistence type="predicted"/>
<dbReference type="Pfam" id="PF00596">
    <property type="entry name" value="Aldolase_II"/>
    <property type="match status" value="1"/>
</dbReference>
<protein>
    <submittedName>
        <fullName evidence="4">L-fuculose-phosphate aldolase</fullName>
    </submittedName>
</protein>
<dbReference type="InterPro" id="IPR001303">
    <property type="entry name" value="Aldolase_II/adducin_N"/>
</dbReference>
<evidence type="ECO:0000313" key="4">
    <source>
        <dbReference type="EMBL" id="CUU06580.1"/>
    </source>
</evidence>
<evidence type="ECO:0000256" key="1">
    <source>
        <dbReference type="ARBA" id="ARBA00022723"/>
    </source>
</evidence>
<keyword evidence="1" id="KW-0479">Metal-binding</keyword>
<dbReference type="RefSeq" id="WP_140945292.1">
    <property type="nucleotide sequence ID" value="NZ_FAOO01000010.1"/>
</dbReference>
<dbReference type="InterPro" id="IPR036409">
    <property type="entry name" value="Aldolase_II/adducin_N_sf"/>
</dbReference>